<accession>A0ACC1P251</accession>
<gene>
    <name evidence="1" type="ORF">NUW58_g5960</name>
</gene>
<evidence type="ECO:0000313" key="2">
    <source>
        <dbReference type="Proteomes" id="UP001143856"/>
    </source>
</evidence>
<organism evidence="1 2">
    <name type="scientific">Xylaria curta</name>
    <dbReference type="NCBI Taxonomy" id="42375"/>
    <lineage>
        <taxon>Eukaryota</taxon>
        <taxon>Fungi</taxon>
        <taxon>Dikarya</taxon>
        <taxon>Ascomycota</taxon>
        <taxon>Pezizomycotina</taxon>
        <taxon>Sordariomycetes</taxon>
        <taxon>Xylariomycetidae</taxon>
        <taxon>Xylariales</taxon>
        <taxon>Xylariaceae</taxon>
        <taxon>Xylaria</taxon>
    </lineage>
</organism>
<protein>
    <submittedName>
        <fullName evidence="1">Uncharacterized protein</fullName>
    </submittedName>
</protein>
<dbReference type="EMBL" id="JAPDGR010001257">
    <property type="protein sequence ID" value="KAJ2984625.1"/>
    <property type="molecule type" value="Genomic_DNA"/>
</dbReference>
<reference evidence="1" key="1">
    <citation type="submission" date="2022-10" db="EMBL/GenBank/DDBJ databases">
        <title>Genome Sequence of Xylaria curta.</title>
        <authorList>
            <person name="Buettner E."/>
        </authorList>
    </citation>
    <scope>NUCLEOTIDE SEQUENCE</scope>
    <source>
        <strain evidence="1">Babe10</strain>
    </source>
</reference>
<evidence type="ECO:0000313" key="1">
    <source>
        <dbReference type="EMBL" id="KAJ2984625.1"/>
    </source>
</evidence>
<sequence length="912" mass="100283">MTDVMGEASEYHGSLVAFEGPQDIISTQLRLLPNSPKILILPSFQYFAKEDDANSSFDPRSQILRTHEACDARTEMARKFLLESTPDDKRLVFMNGGTASAQMSCITAISKHKTHGDFTKAEAIFNDLIQNGLAGLRQPSKPEGGAGGASNADATTNTDGEDDDGPNDPISKAMRAAEALDLETAFLQDPNELDLTTTVRPRSMSVPALPVAADLQNTEPFYVLGPTENTQKAPSPDAIGRGQLVYVEKWRTVAASEDQIIDPNTVSRPPSCVSEVYPYELLRPTSAVGPPRAKVESVPGSPALLGEARLVDIRSFTPPIHKRNKSVDRIYASGIRNQDISICNLTQSTLAKPEEPDCTQTNTQETENQATEKPMLRSNFYSESSYPTFINPNRAIVRKCLPPPLNLGNKEPEQSTSNVDQMVDPVREYVDQDAVTDPAPAMPDTESSSDYGLDVSEPFQTVLPMMEDLVIHFRVEGSEPNLAAMIQAFKHGRYPVSMPPLLTEPKRDADQPGTPTSRSSTRRSAEEDTGSSLQDVQESIPIYRPEEYDPFAHHGEYIRPYHTTYLPKQDISSQPHETSLVPTPPALTQTTSLGTNGPTDKIFHDFDLNECETAVCIQNSLRSILNVYFPSENMGYHQFSFPLLPELSSFWRPVFREIAYGDSKATRKIDLILAIGAQKGVKKGLLCAISSSLEKLGRESNGACQSGRLDMRYLIANTMQAFTSQPLTNQTQENPFSNPLLLATLILPHLETYIAAHSTTRFLILEYPPEYLSTVVALQHLIGVDLMKVAGIINAEGGDQNPSSAYKKPGFYKVAHSPTTLAGKATSPTLSSPKGFNSKFEATEMPRSPRRSFSKANFILTSTATESEIAALISTIWRILIEISPSYIPDEEPRPSSKRIPYDQSFSSPSRP</sequence>
<comment type="caution">
    <text evidence="1">The sequence shown here is derived from an EMBL/GenBank/DDBJ whole genome shotgun (WGS) entry which is preliminary data.</text>
</comment>
<name>A0ACC1P251_9PEZI</name>
<proteinExistence type="predicted"/>
<keyword evidence="2" id="KW-1185">Reference proteome</keyword>
<dbReference type="Proteomes" id="UP001143856">
    <property type="component" value="Unassembled WGS sequence"/>
</dbReference>